<protein>
    <submittedName>
        <fullName evidence="7">Nitrate transporter 1.7</fullName>
    </submittedName>
</protein>
<reference evidence="7" key="1">
    <citation type="journal article" date="2019" name="Science">
        <title>Mutation of a bHLH transcription factor allowed almond domestication.</title>
        <authorList>
            <person name="Sanchez-Perez R."/>
            <person name="Pavan S."/>
            <person name="Mazzeo R."/>
            <person name="Moldovan C."/>
            <person name="Aiese Cigliano R."/>
            <person name="Del Cueto J."/>
            <person name="Ricciardi F."/>
            <person name="Lotti C."/>
            <person name="Ricciardi L."/>
            <person name="Dicenta F."/>
            <person name="Lopez-Marques R.L."/>
            <person name="Lindberg Moller B."/>
        </authorList>
    </citation>
    <scope>NUCLEOTIDE SEQUENCE</scope>
</reference>
<feature type="transmembrane region" description="Helical" evidence="6">
    <location>
        <begin position="410"/>
        <end position="432"/>
    </location>
</feature>
<gene>
    <name evidence="7" type="ORF">Prudu_002392</name>
</gene>
<dbReference type="SUPFAM" id="SSF103473">
    <property type="entry name" value="MFS general substrate transporter"/>
    <property type="match status" value="2"/>
</dbReference>
<keyword evidence="5 6" id="KW-0472">Membrane</keyword>
<feature type="transmembrane region" description="Helical" evidence="6">
    <location>
        <begin position="899"/>
        <end position="918"/>
    </location>
</feature>
<feature type="transmembrane region" description="Helical" evidence="6">
    <location>
        <begin position="267"/>
        <end position="286"/>
    </location>
</feature>
<feature type="transmembrane region" description="Helical" evidence="6">
    <location>
        <begin position="143"/>
        <end position="168"/>
    </location>
</feature>
<comment type="subcellular location">
    <subcellularLocation>
        <location evidence="1">Membrane</location>
        <topology evidence="1">Multi-pass membrane protein</topology>
    </subcellularLocation>
</comment>
<dbReference type="CDD" id="cd17416">
    <property type="entry name" value="MFS_NPF1_2"/>
    <property type="match status" value="1"/>
</dbReference>
<dbReference type="EMBL" id="AP019297">
    <property type="protein sequence ID" value="BBG94174.1"/>
    <property type="molecule type" value="Genomic_DNA"/>
</dbReference>
<proteinExistence type="inferred from homology"/>
<sequence length="1368" mass="151947">MIPSLPPIKVQKKSALLCSFRSLTTQARAPVSSILVFPRWPSPLYMTRLPTYIYSGRKMAREKCFSNLSSDESSESSDALLPEKDDHLDLLDSSSAIQTKPGWKAMPYILANESIEKMATYGLTTNFMVYLVRKYHMDQVSAANILNIWTCGYSLLTVVGASVADFYLGKFLTIALASLATLVGMVTITLTAFVPQLRPPPCFIDGQQHLEHCISNTKTQLGFLLVGLSWLAIGTGGIRPCSIPFGIDQFDSTTVEGRKSVHSYFNWYYTSSTVVMLINQTLVIYIQDSVSWAWGFSIPTLLMSCAIALFLAGSKIYHQVKPEGSTYVSFAQVLVAAYKKRHLKLHDEERVLGVFSDVSLDGNVVLSKLPLTAQLSSLKKAALVVDDDLKDDGSCANPWRLCSIQQVEEVICFMKILPIWASGGICFMTYAQEGTFVVSQALKMDRHIGPNFQMPAGSIKMMSLISLCICLPFYDRVLQPALKKITKHENGITTLQRIGLGYLFSILFAAVAGLVEQQRRASALSHASADGVAPMSVFWLFPQLMFLGLFELFGVVGHIELYNKEFPEKMRSIANSLFYLCVAGGTYLSTLAVSIVYRVTGKHGQPNWLGNDINAGRLDYFYFLIAALGVLNFVYLWSCARGYTYNYKANVNVVETIQTDILIKDYTMADGNKEKSSSQYPHSASTSQNASKTAVQSCHANHQAQITWSMKNLDKETRWLEAMPYILGNDTFERLASLWAVGKLYGLLDEDVALGPGFCFQHINVWSGFTNFAPLLGAFISDAYAGRFRTIAFASFSSLLFIISPKKFTVNNYISTGNGDSYFNSMAAAAASSSMQRTAANIRSVHRSNQSSTVCLAIGSRISINRLRGIRPCSIPFGVDQFDPTTEEGQKGINSFFNWYYATFTVVLLISQTVVVYIQDKISWSVGFAIPTLLMACSIVLLLVGSRVYVHAKPQGSMFSSIAQVLVAAHKKRHIKLPEEAGMVDGKFYDPPIKGFFVPKLPLTNQLRFLSKAAVILDNDLKPDDGSPINKLEALQRSTMWASAIVSFTSMTQQGTFTVSQALKMDRHLGPHFEIPAGSLGVISLLTIGLWLPAYDRLLVPALRKFTKHEGGITVLQRCGIGIIFSVLSMLVAGLIERERRSFALLHPNEHVSFAWLVPQLVLMGLCEAFNIIALIEFFNREFPDHLRSVGNALLSCAFAGSSYLSSLVVNVVHHVTGRNKRPDWLTKDINAGRLDYFYFLLAGIGVLNFFYFVYCAQRYHYKTKNVYIIEEKPYANQVELASTDASRPTAIFALCATATDIPRYGDKKLCVTCSEKAKGFATIIFLVRMVYVKRPMGSSSDNNLEGVDEINYVPHEYYQGKNSKFKF</sequence>
<comment type="similarity">
    <text evidence="2">Belongs to the major facilitator superfamily. Proton-dependent oligopeptide transporter (POT/PTR) (TC 2.A.17) family.</text>
</comment>
<evidence type="ECO:0000256" key="4">
    <source>
        <dbReference type="ARBA" id="ARBA00022989"/>
    </source>
</evidence>
<feature type="transmembrane region" description="Helical" evidence="6">
    <location>
        <begin position="1041"/>
        <end position="1063"/>
    </location>
</feature>
<name>A0A4Y1QQQ1_PRUDU</name>
<feature type="transmembrane region" description="Helical" evidence="6">
    <location>
        <begin position="577"/>
        <end position="600"/>
    </location>
</feature>
<feature type="transmembrane region" description="Helical" evidence="6">
    <location>
        <begin position="495"/>
        <end position="515"/>
    </location>
</feature>
<feature type="transmembrane region" description="Helical" evidence="6">
    <location>
        <begin position="1075"/>
        <end position="1094"/>
    </location>
</feature>
<evidence type="ECO:0000256" key="6">
    <source>
        <dbReference type="SAM" id="Phobius"/>
    </source>
</evidence>
<keyword evidence="3 6" id="KW-0812">Transmembrane</keyword>
<evidence type="ECO:0000256" key="5">
    <source>
        <dbReference type="ARBA" id="ARBA00023136"/>
    </source>
</evidence>
<feature type="transmembrane region" description="Helical" evidence="6">
    <location>
        <begin position="535"/>
        <end position="556"/>
    </location>
</feature>
<dbReference type="InterPro" id="IPR036259">
    <property type="entry name" value="MFS_trans_sf"/>
</dbReference>
<feature type="transmembrane region" description="Helical" evidence="6">
    <location>
        <begin position="1156"/>
        <end position="1179"/>
    </location>
</feature>
<feature type="transmembrane region" description="Helical" evidence="6">
    <location>
        <begin position="1237"/>
        <end position="1255"/>
    </location>
</feature>
<accession>A0A4Y1QQQ1</accession>
<evidence type="ECO:0000256" key="3">
    <source>
        <dbReference type="ARBA" id="ARBA00022692"/>
    </source>
</evidence>
<organism evidence="7">
    <name type="scientific">Prunus dulcis</name>
    <name type="common">Almond</name>
    <name type="synonym">Amygdalus dulcis</name>
    <dbReference type="NCBI Taxonomy" id="3755"/>
    <lineage>
        <taxon>Eukaryota</taxon>
        <taxon>Viridiplantae</taxon>
        <taxon>Streptophyta</taxon>
        <taxon>Embryophyta</taxon>
        <taxon>Tracheophyta</taxon>
        <taxon>Spermatophyta</taxon>
        <taxon>Magnoliopsida</taxon>
        <taxon>eudicotyledons</taxon>
        <taxon>Gunneridae</taxon>
        <taxon>Pentapetalae</taxon>
        <taxon>rosids</taxon>
        <taxon>fabids</taxon>
        <taxon>Rosales</taxon>
        <taxon>Rosaceae</taxon>
        <taxon>Amygdaloideae</taxon>
        <taxon>Amygdaleae</taxon>
        <taxon>Prunus</taxon>
    </lineage>
</organism>
<dbReference type="Pfam" id="PF00854">
    <property type="entry name" value="PTR2"/>
    <property type="match status" value="2"/>
</dbReference>
<evidence type="ECO:0000313" key="7">
    <source>
        <dbReference type="EMBL" id="BBG94174.1"/>
    </source>
</evidence>
<evidence type="ECO:0000256" key="2">
    <source>
        <dbReference type="ARBA" id="ARBA00005982"/>
    </source>
</evidence>
<evidence type="ECO:0000256" key="1">
    <source>
        <dbReference type="ARBA" id="ARBA00004141"/>
    </source>
</evidence>
<feature type="transmembrane region" description="Helical" evidence="6">
    <location>
        <begin position="1115"/>
        <end position="1136"/>
    </location>
</feature>
<dbReference type="GO" id="GO:0022857">
    <property type="term" value="F:transmembrane transporter activity"/>
    <property type="evidence" value="ECO:0007669"/>
    <property type="project" value="InterPro"/>
</dbReference>
<feature type="transmembrane region" description="Helical" evidence="6">
    <location>
        <begin position="292"/>
        <end position="312"/>
    </location>
</feature>
<feature type="transmembrane region" description="Helical" evidence="6">
    <location>
        <begin position="174"/>
        <end position="194"/>
    </location>
</feature>
<keyword evidence="4 6" id="KW-1133">Transmembrane helix</keyword>
<dbReference type="InterPro" id="IPR000109">
    <property type="entry name" value="POT_fam"/>
</dbReference>
<dbReference type="GO" id="GO:0016020">
    <property type="term" value="C:membrane"/>
    <property type="evidence" value="ECO:0007669"/>
    <property type="project" value="UniProtKB-SubCell"/>
</dbReference>
<dbReference type="Gene3D" id="1.20.1250.20">
    <property type="entry name" value="MFS general substrate transporter like domains"/>
    <property type="match status" value="2"/>
</dbReference>
<feature type="transmembrane region" description="Helical" evidence="6">
    <location>
        <begin position="620"/>
        <end position="638"/>
    </location>
</feature>
<dbReference type="PANTHER" id="PTHR11654">
    <property type="entry name" value="OLIGOPEPTIDE TRANSPORTER-RELATED"/>
    <property type="match status" value="1"/>
</dbReference>
<feature type="transmembrane region" description="Helical" evidence="6">
    <location>
        <begin position="452"/>
        <end position="474"/>
    </location>
</feature>
<feature type="transmembrane region" description="Helical" evidence="6">
    <location>
        <begin position="1191"/>
        <end position="1217"/>
    </location>
</feature>
<feature type="transmembrane region" description="Helical" evidence="6">
    <location>
        <begin position="924"/>
        <end position="950"/>
    </location>
</feature>